<comment type="caution">
    <text evidence="1">The sequence shown here is derived from an EMBL/GenBank/DDBJ whole genome shotgun (WGS) entry which is preliminary data.</text>
</comment>
<keyword evidence="2" id="KW-1185">Reference proteome</keyword>
<evidence type="ECO:0000313" key="2">
    <source>
        <dbReference type="Proteomes" id="UP000789366"/>
    </source>
</evidence>
<sequence length="1400" mass="163290">MLEGIPENIDEITGNLRSHIIDDCIEKFSEHIISLVPILKIPQFELQNAYFNDFATIISHGKINNSQILRRIISHHMNQEVPDPIKLHVFWWDNEDIILTELQLISLSPDIAEEILNTKFDKDEEFDLKNYLFKRESNIMINKLFSIIYNSCKNNINISEDGEEISTACNENEQIKLQQWQRDVANVLSISSNLSTSFNNPSLNMLKVYNDLSKSISLAQLFQIRQHSTNLFSKQSIDIIFEKLDQIEKTDISLSSRRSFIYRCLNTIPLESPVRSHLYTKIFSQEPLPFTFYNIYLIFESENMEQNGCLFFNIINNSEMLKSTMRLKVIENILSRQKNSKMTALCCDVIQMQLSKYQIPHYILMKAMDILTRETKELQKITAIAILKVFASEFWNCIESKDSSSNPINYKFIDDLNKRLVIPIMHPLVHSFAVYLIKSLYLKGLTTYEIKQFCDARQHILPWVRVLKTDCDSRLGFNPYYYFKHFKQFDLLLREFSYSDELSVKNTLNMIAENNDMTQKISLAGIIITNFYLIRASRKLNLNENTLIQKIYMSLQSSQLSENYKLYLLDLMTNNHQLYKLSPAVKNTDLFISSVIAHVVALHLSLPANASPLSAYMQALNDHKDAYILTCPSDELSLITNVIIAKDSGTRRYQCKCGNIYFIGNCGRPDENGICNQCHSMIGGLDHVLNEGNNSIDGDKIKRSIAVKDKQGYIVEDALNNNVHSVRTLHPASYRILHLFLHIIIGIQSHLPITCFFINNQNVNIFQYCKMHIENDWKALRSIFNCEDETLALVIHAILSDMLNESTQNVEKFVSPAQREAWEDNFSRQYVLPRIKNFVGTANNFRILLDKNAENSLEINETMQTSENYLPILWRLIRKPDLDDFRSYYMSNHENQELLPLLNVFLKHEKNLSLIKHLVPIMKFIQILSSRLSHAIERQKARQLTFQQFIANECEDDDTKKIKKSLNESFNNFANSWNCLIPYIKRYQCKDLPQEMPKMHKKISIVYGLYEPTDESIYICAIIEFLVQLQNNFLNDIMEIPSETCQSLKFIEKSGAHKSEESNYYIQSTYLENAKLEQIINYDNISEVFLYCQHDLRLGHGREIHYDLYKIEAELALELLYGKKLIKTNKDQMYMNLFAYRNELFSRSMTILDEIKNLVRQEQIPLNKQPKIIENQMELLSALEIIIYFLKQTSGGDCDTLISDYVEKWMKLSVMKRYSYELLTRTGLQLKHIVALYELVEEHVADIVVNCIPTKYQAELNGSLEQDILERIDFKHTTILDNYTEIPAEAFLTALKRLIVRYLSADCEIIKENVSLSLYLVDNDSLGCWPDYVSTDLIEDKFPTTLLTSHIYSAYYFVKEKKQAIEQENQITRNSIEQYSHNRLNEESKKEIQYGRFRKS</sequence>
<name>A0ACA9LQ99_9GLOM</name>
<dbReference type="EMBL" id="CAJVPW010004724">
    <property type="protein sequence ID" value="CAG8544418.1"/>
    <property type="molecule type" value="Genomic_DNA"/>
</dbReference>
<evidence type="ECO:0000313" key="1">
    <source>
        <dbReference type="EMBL" id="CAG8544418.1"/>
    </source>
</evidence>
<gene>
    <name evidence="1" type="ORF">SPELUC_LOCUS4942</name>
</gene>
<organism evidence="1 2">
    <name type="scientific">Cetraspora pellucida</name>
    <dbReference type="NCBI Taxonomy" id="1433469"/>
    <lineage>
        <taxon>Eukaryota</taxon>
        <taxon>Fungi</taxon>
        <taxon>Fungi incertae sedis</taxon>
        <taxon>Mucoromycota</taxon>
        <taxon>Glomeromycotina</taxon>
        <taxon>Glomeromycetes</taxon>
        <taxon>Diversisporales</taxon>
        <taxon>Gigasporaceae</taxon>
        <taxon>Cetraspora</taxon>
    </lineage>
</organism>
<reference evidence="1" key="1">
    <citation type="submission" date="2021-06" db="EMBL/GenBank/DDBJ databases">
        <authorList>
            <person name="Kallberg Y."/>
            <person name="Tangrot J."/>
            <person name="Rosling A."/>
        </authorList>
    </citation>
    <scope>NUCLEOTIDE SEQUENCE</scope>
    <source>
        <strain evidence="1">28 12/20/2015</strain>
    </source>
</reference>
<dbReference type="Proteomes" id="UP000789366">
    <property type="component" value="Unassembled WGS sequence"/>
</dbReference>
<accession>A0ACA9LQ99</accession>
<protein>
    <submittedName>
        <fullName evidence="1">10860_t:CDS:1</fullName>
    </submittedName>
</protein>
<proteinExistence type="predicted"/>